<dbReference type="SUPFAM" id="SSF50044">
    <property type="entry name" value="SH3-domain"/>
    <property type="match status" value="2"/>
</dbReference>
<evidence type="ECO:0000256" key="2">
    <source>
        <dbReference type="ARBA" id="ARBA00023054"/>
    </source>
</evidence>
<dbReference type="SUPFAM" id="SSF103657">
    <property type="entry name" value="BAR/IMD domain-like"/>
    <property type="match status" value="1"/>
</dbReference>
<evidence type="ECO:0000313" key="10">
    <source>
        <dbReference type="EMBL" id="CEP24574.1"/>
    </source>
</evidence>
<keyword evidence="1 6" id="KW-0728">SH3 domain</keyword>
<dbReference type="PROSITE" id="PS51741">
    <property type="entry name" value="F_BAR"/>
    <property type="match status" value="1"/>
</dbReference>
<evidence type="ECO:0000256" key="1">
    <source>
        <dbReference type="ARBA" id="ARBA00022443"/>
    </source>
</evidence>
<dbReference type="Pfam" id="PF14604">
    <property type="entry name" value="SH3_9"/>
    <property type="match status" value="2"/>
</dbReference>
<keyword evidence="2 7" id="KW-0175">Coiled coil</keyword>
<evidence type="ECO:0000259" key="8">
    <source>
        <dbReference type="PROSITE" id="PS50002"/>
    </source>
</evidence>
<dbReference type="FunFam" id="1.20.1270.60:FF:000060">
    <property type="entry name" value="Actin polymerization protein Bzz1"/>
    <property type="match status" value="1"/>
</dbReference>
<dbReference type="Gene3D" id="1.20.1270.60">
    <property type="entry name" value="Arfaptin homology (AH) domain/BAR domain"/>
    <property type="match status" value="1"/>
</dbReference>
<gene>
    <name evidence="10" type="primary">BZZ1</name>
    <name evidence="10" type="ORF">BN1211_5430</name>
</gene>
<dbReference type="GO" id="GO:0030864">
    <property type="term" value="C:cortical actin cytoskeleton"/>
    <property type="evidence" value="ECO:0007669"/>
    <property type="project" value="UniProtKB-ARBA"/>
</dbReference>
<accession>A0A0H5CJ52</accession>
<feature type="domain" description="SH3" evidence="8">
    <location>
        <begin position="486"/>
        <end position="546"/>
    </location>
</feature>
<proteinExistence type="inferred from homology"/>
<dbReference type="InterPro" id="IPR035459">
    <property type="entry name" value="Bzz1_SH3_1"/>
</dbReference>
<dbReference type="Pfam" id="PF00611">
    <property type="entry name" value="FCH"/>
    <property type="match status" value="1"/>
</dbReference>
<organism evidence="10 11">
    <name type="scientific">Cyberlindnera jadinii (strain ATCC 18201 / CBS 1600 / BCRC 20928 / JCM 3617 / NBRC 0987 / NRRL Y-1542)</name>
    <name type="common">Torula yeast</name>
    <name type="synonym">Candida utilis</name>
    <dbReference type="NCBI Taxonomy" id="983966"/>
    <lineage>
        <taxon>Eukaryota</taxon>
        <taxon>Fungi</taxon>
        <taxon>Dikarya</taxon>
        <taxon>Ascomycota</taxon>
        <taxon>Saccharomycotina</taxon>
        <taxon>Saccharomycetes</taxon>
        <taxon>Phaffomycetales</taxon>
        <taxon>Phaffomycetaceae</taxon>
        <taxon>Cyberlindnera</taxon>
    </lineage>
</organism>
<dbReference type="SMART" id="SM00055">
    <property type="entry name" value="FCH"/>
    <property type="match status" value="1"/>
</dbReference>
<protein>
    <recommendedName>
        <fullName evidence="5">Protein BZZ1</fullName>
    </recommendedName>
</protein>
<dbReference type="PANTHER" id="PTHR15735:SF21">
    <property type="entry name" value="PROTEIN NERVOUS WRECK"/>
    <property type="match status" value="1"/>
</dbReference>
<feature type="domain" description="SH3" evidence="8">
    <location>
        <begin position="566"/>
        <end position="623"/>
    </location>
</feature>
<evidence type="ECO:0000256" key="3">
    <source>
        <dbReference type="ARBA" id="ARBA00054085"/>
    </source>
</evidence>
<evidence type="ECO:0000256" key="6">
    <source>
        <dbReference type="PROSITE-ProRule" id="PRU00192"/>
    </source>
</evidence>
<sequence>MTSVSIGNELKDSFKETSNWVNNNVQFLSDVEQFYRQRIQIEREYSSQLQKLTSEYLKKKANRSIAVSVGDEPKITPGSLESATLVAWTEVLSKTEAVAKNHDTFANELNFKVADQILSLQRSTDAMQQRLLQFYQGTLLKKKDDIFEQVTRAKKSYDESCESMESNRAKSEKSFNKEKYQKKAHEKEVDMNIAKNNYLLKINIANRIKDKFYYQDLPEVLDLFQDLNEFKTMQWNFLLTLGSTAEINMENKNIELFNAAIKVIGENNPQLDTQMFIKHNVSQWAEPQDFYYIPSSIWHDDEQFRSGDEEVQALRRNLVLAHKSLSQVDESLESGRERLNSLSTQKAQWKGKSINEFEIKPSLDLVNQYLVTLSQFVIEENSKVSAQVEIETIENNVGDKDLSIDNLTVTTKKRGFFSRLKGASAEKDVVRDSSDAFDDSRSIMSSQTSKSHHSTHFKLGSLLRPRTTSVSTSATGGDPIGASSGSSALQGTAMYAYEAQGDDELSLQAGETFNVIAPDDGSGWTEVTINGAQGLVPTSYIQVSTVSTPSLTKKKGPEVTPRRGAKKIQYCVAKFPYTAEDDTELTIAEGDRIEVIKGDDGGWTTGDLGGRTGLFPTSYVEFQ</sequence>
<evidence type="ECO:0000256" key="4">
    <source>
        <dbReference type="ARBA" id="ARBA00061387"/>
    </source>
</evidence>
<evidence type="ECO:0000259" key="9">
    <source>
        <dbReference type="PROSITE" id="PS51741"/>
    </source>
</evidence>
<dbReference type="Proteomes" id="UP000038830">
    <property type="component" value="Unassembled WGS sequence"/>
</dbReference>
<reference evidence="11" key="1">
    <citation type="journal article" date="2015" name="J. Biotechnol.">
        <title>The structure of the Cyberlindnera jadinii genome and its relation to Candida utilis analyzed by the occurrence of single nucleotide polymorphisms.</title>
        <authorList>
            <person name="Rupp O."/>
            <person name="Brinkrolf K."/>
            <person name="Buerth C."/>
            <person name="Kunigo M."/>
            <person name="Schneider J."/>
            <person name="Jaenicke S."/>
            <person name="Goesmann A."/>
            <person name="Puehler A."/>
            <person name="Jaeger K.-E."/>
            <person name="Ernst J.F."/>
        </authorList>
    </citation>
    <scope>NUCLEOTIDE SEQUENCE [LARGE SCALE GENOMIC DNA]</scope>
    <source>
        <strain evidence="11">ATCC 18201 / CBS 1600 / BCRC 20928 / JCM 3617 / NBRC 0987 / NRRL Y-1542</strain>
    </source>
</reference>
<evidence type="ECO:0000256" key="7">
    <source>
        <dbReference type="PROSITE-ProRule" id="PRU01077"/>
    </source>
</evidence>
<dbReference type="EMBL" id="CDQK01000006">
    <property type="protein sequence ID" value="CEP24574.1"/>
    <property type="molecule type" value="Genomic_DNA"/>
</dbReference>
<evidence type="ECO:0000313" key="11">
    <source>
        <dbReference type="Proteomes" id="UP000038830"/>
    </source>
</evidence>
<dbReference type="SMART" id="SM00326">
    <property type="entry name" value="SH3"/>
    <property type="match status" value="2"/>
</dbReference>
<comment type="similarity">
    <text evidence="4">Belongs to the BZZ1 family.</text>
</comment>
<dbReference type="Gene3D" id="2.30.30.40">
    <property type="entry name" value="SH3 Domains"/>
    <property type="match status" value="2"/>
</dbReference>
<dbReference type="InterPro" id="IPR027267">
    <property type="entry name" value="AH/BAR_dom_sf"/>
</dbReference>
<dbReference type="CDD" id="cd11912">
    <property type="entry name" value="SH3_Bzz1_1"/>
    <property type="match status" value="1"/>
</dbReference>
<dbReference type="AlphaFoldDB" id="A0A0H5CJ52"/>
<dbReference type="InterPro" id="IPR001452">
    <property type="entry name" value="SH3_domain"/>
</dbReference>
<dbReference type="GO" id="GO:0030833">
    <property type="term" value="P:regulation of actin filament polymerization"/>
    <property type="evidence" value="ECO:0007669"/>
    <property type="project" value="TreeGrafter"/>
</dbReference>
<name>A0A0H5CJ52_CYBJN</name>
<feature type="domain" description="F-BAR" evidence="9">
    <location>
        <begin position="4"/>
        <end position="272"/>
    </location>
</feature>
<dbReference type="GO" id="GO:0045010">
    <property type="term" value="P:actin nucleation"/>
    <property type="evidence" value="ECO:0007669"/>
    <property type="project" value="UniProtKB-ARBA"/>
</dbReference>
<dbReference type="PANTHER" id="PTHR15735">
    <property type="entry name" value="FCH AND DOUBLE SH3 DOMAINS PROTEIN"/>
    <property type="match status" value="1"/>
</dbReference>
<comment type="function">
    <text evidence="3">Plays a role in endocytosis and trafficking to the vacuole. Functions with type I myosins to restore polarity of the actin cytoskeleton after NaCl stress.</text>
</comment>
<dbReference type="InterPro" id="IPR036028">
    <property type="entry name" value="SH3-like_dom_sf"/>
</dbReference>
<dbReference type="InterPro" id="IPR001060">
    <property type="entry name" value="FCH_dom"/>
</dbReference>
<dbReference type="PROSITE" id="PS50002">
    <property type="entry name" value="SH3"/>
    <property type="match status" value="2"/>
</dbReference>
<dbReference type="PRINTS" id="PR00499">
    <property type="entry name" value="P67PHOX"/>
</dbReference>
<evidence type="ECO:0000256" key="5">
    <source>
        <dbReference type="ARBA" id="ARBA00074946"/>
    </source>
</evidence>
<dbReference type="InterPro" id="IPR031160">
    <property type="entry name" value="F_BAR_dom"/>
</dbReference>